<dbReference type="STRING" id="44941.A0A397VWJ1"/>
<evidence type="ECO:0000256" key="3">
    <source>
        <dbReference type="ARBA" id="ARBA00022490"/>
    </source>
</evidence>
<dbReference type="SUPFAM" id="SSF160219">
    <property type="entry name" value="AMPKBI-like"/>
    <property type="match status" value="1"/>
</dbReference>
<evidence type="ECO:0000259" key="5">
    <source>
        <dbReference type="SMART" id="SM01010"/>
    </source>
</evidence>
<evidence type="ECO:0000256" key="1">
    <source>
        <dbReference type="ARBA" id="ARBA00004496"/>
    </source>
</evidence>
<evidence type="ECO:0000256" key="4">
    <source>
        <dbReference type="SAM" id="MobiDB-lite"/>
    </source>
</evidence>
<dbReference type="GO" id="GO:0005737">
    <property type="term" value="C:cytoplasm"/>
    <property type="evidence" value="ECO:0007669"/>
    <property type="project" value="UniProtKB-SubCell"/>
</dbReference>
<dbReference type="Proteomes" id="UP000266673">
    <property type="component" value="Unassembled WGS sequence"/>
</dbReference>
<dbReference type="InterPro" id="IPR050827">
    <property type="entry name" value="CRP1_MDG1_kinase"/>
</dbReference>
<keyword evidence="3" id="KW-0963">Cytoplasm</keyword>
<dbReference type="GO" id="GO:0031588">
    <property type="term" value="C:nucleotide-activated protein kinase complex"/>
    <property type="evidence" value="ECO:0007669"/>
    <property type="project" value="TreeGrafter"/>
</dbReference>
<dbReference type="GO" id="GO:0019901">
    <property type="term" value="F:protein kinase binding"/>
    <property type="evidence" value="ECO:0007669"/>
    <property type="project" value="TreeGrafter"/>
</dbReference>
<proteinExistence type="inferred from homology"/>
<dbReference type="Gene3D" id="2.60.40.10">
    <property type="entry name" value="Immunoglobulins"/>
    <property type="match status" value="1"/>
</dbReference>
<dbReference type="CDD" id="cd02859">
    <property type="entry name" value="E_set_AMPKbeta_like_N"/>
    <property type="match status" value="1"/>
</dbReference>
<dbReference type="GO" id="GO:0007165">
    <property type="term" value="P:signal transduction"/>
    <property type="evidence" value="ECO:0007669"/>
    <property type="project" value="UniProtKB-ARBA"/>
</dbReference>
<dbReference type="InterPro" id="IPR014756">
    <property type="entry name" value="Ig_E-set"/>
</dbReference>
<feature type="compositionally biased region" description="Low complexity" evidence="4">
    <location>
        <begin position="30"/>
        <end position="40"/>
    </location>
</feature>
<reference evidence="6 7" key="1">
    <citation type="submission" date="2018-06" db="EMBL/GenBank/DDBJ databases">
        <title>Comparative genomics reveals the genomic features of Rhizophagus irregularis, R. cerebriforme, R. diaphanum and Gigaspora rosea, and their symbiotic lifestyle signature.</title>
        <authorList>
            <person name="Morin E."/>
            <person name="San Clemente H."/>
            <person name="Chen E.C.H."/>
            <person name="De La Providencia I."/>
            <person name="Hainaut M."/>
            <person name="Kuo A."/>
            <person name="Kohler A."/>
            <person name="Murat C."/>
            <person name="Tang N."/>
            <person name="Roy S."/>
            <person name="Loubradou J."/>
            <person name="Henrissat B."/>
            <person name="Grigoriev I.V."/>
            <person name="Corradi N."/>
            <person name="Roux C."/>
            <person name="Martin F.M."/>
        </authorList>
    </citation>
    <scope>NUCLEOTIDE SEQUENCE [LARGE SCALE GENOMIC DNA]</scope>
    <source>
        <strain evidence="6 7">DAOM 194757</strain>
    </source>
</reference>
<dbReference type="Pfam" id="PF16561">
    <property type="entry name" value="AMPK1_CBM"/>
    <property type="match status" value="1"/>
</dbReference>
<dbReference type="OrthoDB" id="531008at2759"/>
<feature type="compositionally biased region" description="Polar residues" evidence="4">
    <location>
        <begin position="1"/>
        <end position="29"/>
    </location>
</feature>
<dbReference type="SUPFAM" id="SSF81296">
    <property type="entry name" value="E set domains"/>
    <property type="match status" value="1"/>
</dbReference>
<dbReference type="EMBL" id="QKWP01000265">
    <property type="protein sequence ID" value="RIB23376.1"/>
    <property type="molecule type" value="Genomic_DNA"/>
</dbReference>
<comment type="subcellular location">
    <subcellularLocation>
        <location evidence="1">Cytoplasm</location>
    </subcellularLocation>
</comment>
<dbReference type="SMART" id="SM01010">
    <property type="entry name" value="AMPKBI"/>
    <property type="match status" value="1"/>
</dbReference>
<dbReference type="GO" id="GO:0005634">
    <property type="term" value="C:nucleus"/>
    <property type="evidence" value="ECO:0007669"/>
    <property type="project" value="TreeGrafter"/>
</dbReference>
<dbReference type="InterPro" id="IPR037256">
    <property type="entry name" value="ASC_dom_sf"/>
</dbReference>
<dbReference type="Pfam" id="PF04739">
    <property type="entry name" value="AMPKBI"/>
    <property type="match status" value="1"/>
</dbReference>
<feature type="region of interest" description="Disordered" evidence="4">
    <location>
        <begin position="1"/>
        <end position="41"/>
    </location>
</feature>
<feature type="region of interest" description="Disordered" evidence="4">
    <location>
        <begin position="277"/>
        <end position="301"/>
    </location>
</feature>
<accession>A0A397VWJ1</accession>
<name>A0A397VWJ1_9GLOM</name>
<evidence type="ECO:0000313" key="7">
    <source>
        <dbReference type="Proteomes" id="UP000266673"/>
    </source>
</evidence>
<dbReference type="PANTHER" id="PTHR10343:SF84">
    <property type="entry name" value="5'-AMP-ACTIVATED PROTEIN KINASE SUBUNIT BETA-1"/>
    <property type="match status" value="1"/>
</dbReference>
<evidence type="ECO:0000313" key="6">
    <source>
        <dbReference type="EMBL" id="RIB23376.1"/>
    </source>
</evidence>
<gene>
    <name evidence="6" type="ORF">C2G38_2139791</name>
</gene>
<comment type="caution">
    <text evidence="6">The sequence shown here is derived from an EMBL/GenBank/DDBJ whole genome shotgun (WGS) entry which is preliminary data.</text>
</comment>
<dbReference type="InterPro" id="IPR032640">
    <property type="entry name" value="AMPK1_CBM"/>
</dbReference>
<dbReference type="AlphaFoldDB" id="A0A397VWJ1"/>
<dbReference type="PANTHER" id="PTHR10343">
    <property type="entry name" value="5'-AMP-ACTIVATED PROTEIN KINASE , BETA SUBUNIT"/>
    <property type="match status" value="1"/>
</dbReference>
<dbReference type="InterPro" id="IPR006828">
    <property type="entry name" value="ASC_dom"/>
</dbReference>
<organism evidence="6 7">
    <name type="scientific">Gigaspora rosea</name>
    <dbReference type="NCBI Taxonomy" id="44941"/>
    <lineage>
        <taxon>Eukaryota</taxon>
        <taxon>Fungi</taxon>
        <taxon>Fungi incertae sedis</taxon>
        <taxon>Mucoromycota</taxon>
        <taxon>Glomeromycotina</taxon>
        <taxon>Glomeromycetes</taxon>
        <taxon>Diversisporales</taxon>
        <taxon>Gigasporaceae</taxon>
        <taxon>Gigaspora</taxon>
    </lineage>
</organism>
<feature type="domain" description="Association with the SNF1 complex (ASC)" evidence="5">
    <location>
        <begin position="248"/>
        <end position="365"/>
    </location>
</feature>
<protein>
    <submittedName>
        <fullName evidence="6">Carbohydrate-Binding Module Family 48 protein</fullName>
    </submittedName>
</protein>
<keyword evidence="7" id="KW-1185">Reference proteome</keyword>
<evidence type="ECO:0000256" key="2">
    <source>
        <dbReference type="ARBA" id="ARBA00010926"/>
    </source>
</evidence>
<dbReference type="FunFam" id="2.60.40.10:FF:000562">
    <property type="entry name" value="Snf1 kinase complex beta-subunit Gal83"/>
    <property type="match status" value="1"/>
</dbReference>
<sequence>MGNTQSNGTTELQKTDNSIQTSETSKSELTTPTPITPITPVRSIKTIKASFRNDFGSNSPVVGSPLLSLDEHKKFEDGYFEDSQNEIYASSFNEGYIYTDRDGPSRAISIRHQSEPSYKNSNKVIHDFSASGGIAPLTRANVQGTINKGVPTIITWSQGGNNVYVTGTFNEWKRNIRLCKSSKDFTTVLNLSPGTHKLKFIVDDEWKCSNELSTATDPDGNLVNYLEVFEEEGDSMDQNGMNPDDLLSSTPPGEYTDEIPGYLLAYAHSRNIIENNISSSTSKRDSLETRGSMTGEQPPTLPPHLGKVLLNSSAVSKEDNSVLPVPNHVVLNHLYACSIRDGVMAVAATARYRKKYMTIVFYKPIII</sequence>
<comment type="similarity">
    <text evidence="2">Belongs to the 5'-AMP-activated protein kinase beta subunit family.</text>
</comment>
<dbReference type="InterPro" id="IPR013783">
    <property type="entry name" value="Ig-like_fold"/>
</dbReference>
<dbReference type="Gene3D" id="6.20.250.60">
    <property type="match status" value="1"/>
</dbReference>